<dbReference type="eggNOG" id="ENOG5030R0X">
    <property type="taxonomic scope" value="Bacteria"/>
</dbReference>
<dbReference type="EMBL" id="CCSB01000002">
    <property type="protein sequence ID" value="CDZ77735.1"/>
    <property type="molecule type" value="Genomic_DNA"/>
</dbReference>
<evidence type="ECO:0000313" key="1">
    <source>
        <dbReference type="EMBL" id="CDZ77735.1"/>
    </source>
</evidence>
<evidence type="ECO:0000313" key="2">
    <source>
        <dbReference type="Proteomes" id="UP000044071"/>
    </source>
</evidence>
<name>A0A078KTD0_9GAMM</name>
<organism evidence="1 2">
    <name type="scientific">Legionella massiliensis</name>
    <dbReference type="NCBI Taxonomy" id="1034943"/>
    <lineage>
        <taxon>Bacteria</taxon>
        <taxon>Pseudomonadati</taxon>
        <taxon>Pseudomonadota</taxon>
        <taxon>Gammaproteobacteria</taxon>
        <taxon>Legionellales</taxon>
        <taxon>Legionellaceae</taxon>
        <taxon>Legionella</taxon>
    </lineage>
</organism>
<accession>A0A078KTD0</accession>
<keyword evidence="2" id="KW-1185">Reference proteome</keyword>
<gene>
    <name evidence="1" type="ORF">BN59_02025</name>
</gene>
<dbReference type="SUPFAM" id="SSF48097">
    <property type="entry name" value="Regulator of G-protein signaling, RGS"/>
    <property type="match status" value="1"/>
</dbReference>
<dbReference type="RefSeq" id="WP_043874223.1">
    <property type="nucleotide sequence ID" value="NZ_CCVW01000002.1"/>
</dbReference>
<dbReference type="AlphaFoldDB" id="A0A078KTD0"/>
<dbReference type="STRING" id="1034943.BN59_02025"/>
<protein>
    <submittedName>
        <fullName evidence="1">Uncharacterized protein</fullName>
    </submittedName>
</protein>
<sequence>MCTHKRICKCHFLESAITSDTNEGFKKKFFDEIQTGEHYLFLRDAYRSIAKEGNDLRSTLGTIASTYINVDSPFEINITASERSSFKESYDSFCEGEYTEVQIKASVRSLCTSIERFCYENLAHIDGFDTYLESFNKETISQEYRPEKAAEQEDLPANAPENQVDKQVCYKGVCCTLF</sequence>
<reference evidence="1 2" key="1">
    <citation type="submission" date="2014-06" db="EMBL/GenBank/DDBJ databases">
        <authorList>
            <person name="Urmite Genomes Urmite Genomes"/>
        </authorList>
    </citation>
    <scope>NUCLEOTIDE SEQUENCE [LARGE SCALE GENOMIC DNA]</scope>
</reference>
<dbReference type="InterPro" id="IPR036305">
    <property type="entry name" value="RGS_sf"/>
</dbReference>
<dbReference type="Proteomes" id="UP000044071">
    <property type="component" value="Unassembled WGS sequence"/>
</dbReference>
<proteinExistence type="predicted"/>